<reference evidence="1 2" key="1">
    <citation type="submission" date="2018-10" db="EMBL/GenBank/DDBJ databases">
        <title>Bacillus Keqinensis sp. nov., a moderately halophilic bacterium isolated from a saline-alkaline lake.</title>
        <authorList>
            <person name="Wang H."/>
        </authorList>
    </citation>
    <scope>NUCLEOTIDE SEQUENCE [LARGE SCALE GENOMIC DNA]</scope>
    <source>
        <strain evidence="1 2">KQ-3</strain>
    </source>
</reference>
<keyword evidence="2" id="KW-1185">Reference proteome</keyword>
<name>A0A3M7TT86_9BACI</name>
<organism evidence="1 2">
    <name type="scientific">Alteribacter keqinensis</name>
    <dbReference type="NCBI Taxonomy" id="2483800"/>
    <lineage>
        <taxon>Bacteria</taxon>
        <taxon>Bacillati</taxon>
        <taxon>Bacillota</taxon>
        <taxon>Bacilli</taxon>
        <taxon>Bacillales</taxon>
        <taxon>Bacillaceae</taxon>
        <taxon>Alteribacter</taxon>
    </lineage>
</organism>
<proteinExistence type="predicted"/>
<evidence type="ECO:0000313" key="1">
    <source>
        <dbReference type="EMBL" id="RNA68489.1"/>
    </source>
</evidence>
<accession>A0A3M7TT86</accession>
<comment type="caution">
    <text evidence="1">The sequence shown here is derived from an EMBL/GenBank/DDBJ whole genome shotgun (WGS) entry which is preliminary data.</text>
</comment>
<evidence type="ECO:0000313" key="2">
    <source>
        <dbReference type="Proteomes" id="UP000278746"/>
    </source>
</evidence>
<protein>
    <submittedName>
        <fullName evidence="1">Uncharacterized protein</fullName>
    </submittedName>
</protein>
<dbReference type="EMBL" id="RHIB01000001">
    <property type="protein sequence ID" value="RNA68489.1"/>
    <property type="molecule type" value="Genomic_DNA"/>
</dbReference>
<dbReference type="Proteomes" id="UP000278746">
    <property type="component" value="Unassembled WGS sequence"/>
</dbReference>
<sequence>MPDKVMKMIKKLILLTVLLGVLGYFGYNLALDYASNRVADQVRHEVLTEEVRNDLLNNPELQAVAEKYGNRELTAEEKDALPFTTAEEATRVLMSKFSLSELYSISSKASGGMTTEEQAELETLLRSRLTDDEIEAIMVIGLSEIKNAF</sequence>
<dbReference type="AlphaFoldDB" id="A0A3M7TT86"/>
<gene>
    <name evidence="1" type="ORF">EBO34_00500</name>
</gene>